<accession>K3X0W8</accession>
<feature type="transmembrane region" description="Helical" evidence="9">
    <location>
        <begin position="234"/>
        <end position="254"/>
    </location>
</feature>
<evidence type="ECO:0000256" key="3">
    <source>
        <dbReference type="ARBA" id="ARBA00022692"/>
    </source>
</evidence>
<dbReference type="Pfam" id="PF00520">
    <property type="entry name" value="Ion_trans"/>
    <property type="match status" value="1"/>
</dbReference>
<dbReference type="Proteomes" id="UP000019132">
    <property type="component" value="Unassembled WGS sequence"/>
</dbReference>
<comment type="subcellular location">
    <subcellularLocation>
        <location evidence="1">Membrane</location>
        <topology evidence="1">Multi-pass membrane protein</topology>
    </subcellularLocation>
</comment>
<dbReference type="EMBL" id="GL376590">
    <property type="status" value="NOT_ANNOTATED_CDS"/>
    <property type="molecule type" value="Genomic_DNA"/>
</dbReference>
<feature type="transmembrane region" description="Helical" evidence="9">
    <location>
        <begin position="111"/>
        <end position="130"/>
    </location>
</feature>
<dbReference type="VEuPathDB" id="FungiDB:PYU1_G010844"/>
<evidence type="ECO:0000256" key="5">
    <source>
        <dbReference type="ARBA" id="ARBA00023065"/>
    </source>
</evidence>
<name>K3X0W8_GLOUD</name>
<evidence type="ECO:0000256" key="9">
    <source>
        <dbReference type="SAM" id="Phobius"/>
    </source>
</evidence>
<dbReference type="Gene3D" id="1.10.287.70">
    <property type="match status" value="1"/>
</dbReference>
<keyword evidence="4 9" id="KW-1133">Transmembrane helix</keyword>
<evidence type="ECO:0000313" key="11">
    <source>
        <dbReference type="EnsemblProtists" id="PYU1_T010867"/>
    </source>
</evidence>
<dbReference type="CDD" id="cd00038">
    <property type="entry name" value="CAP_ED"/>
    <property type="match status" value="1"/>
</dbReference>
<evidence type="ECO:0000256" key="6">
    <source>
        <dbReference type="ARBA" id="ARBA00023136"/>
    </source>
</evidence>
<dbReference type="SUPFAM" id="SSF81324">
    <property type="entry name" value="Voltage-gated potassium channels"/>
    <property type="match status" value="1"/>
</dbReference>
<keyword evidence="2" id="KW-0813">Transport</keyword>
<dbReference type="InterPro" id="IPR014710">
    <property type="entry name" value="RmlC-like_jellyroll"/>
</dbReference>
<dbReference type="SMART" id="SM00100">
    <property type="entry name" value="cNMP"/>
    <property type="match status" value="1"/>
</dbReference>
<feature type="region of interest" description="Disordered" evidence="8">
    <location>
        <begin position="583"/>
        <end position="624"/>
    </location>
</feature>
<dbReference type="EnsemblProtists" id="PYU1_T010867">
    <property type="protein sequence ID" value="PYU1_T010867"/>
    <property type="gene ID" value="PYU1_G010844"/>
</dbReference>
<protein>
    <recommendedName>
        <fullName evidence="10">Cyclic nucleotide-binding domain-containing protein</fullName>
    </recommendedName>
</protein>
<reference evidence="11" key="3">
    <citation type="submission" date="2015-02" db="UniProtKB">
        <authorList>
            <consortium name="EnsemblProtists"/>
        </authorList>
    </citation>
    <scope>IDENTIFICATION</scope>
    <source>
        <strain evidence="11">DAOM BR144</strain>
    </source>
</reference>
<feature type="domain" description="Cyclic nucleotide-binding" evidence="10">
    <location>
        <begin position="407"/>
        <end position="524"/>
    </location>
</feature>
<feature type="compositionally biased region" description="Low complexity" evidence="8">
    <location>
        <begin position="583"/>
        <end position="592"/>
    </location>
</feature>
<dbReference type="InterPro" id="IPR050818">
    <property type="entry name" value="KCNH_animal-type"/>
</dbReference>
<feature type="transmembrane region" description="Helical" evidence="9">
    <location>
        <begin position="299"/>
        <end position="325"/>
    </location>
</feature>
<dbReference type="eggNOG" id="KOG0498">
    <property type="taxonomic scope" value="Eukaryota"/>
</dbReference>
<dbReference type="PANTHER" id="PTHR10217:SF435">
    <property type="entry name" value="POTASSIUM VOLTAGE-GATED CHANNEL PROTEIN EAG"/>
    <property type="match status" value="1"/>
</dbReference>
<dbReference type="OMA" id="RESAFMC"/>
<keyword evidence="12" id="KW-1185">Reference proteome</keyword>
<feature type="transmembrane region" description="Helical" evidence="9">
    <location>
        <begin position="274"/>
        <end position="292"/>
    </location>
</feature>
<dbReference type="GO" id="GO:0042391">
    <property type="term" value="P:regulation of membrane potential"/>
    <property type="evidence" value="ECO:0007669"/>
    <property type="project" value="TreeGrafter"/>
</dbReference>
<dbReference type="InterPro" id="IPR005821">
    <property type="entry name" value="Ion_trans_dom"/>
</dbReference>
<reference evidence="12" key="2">
    <citation type="submission" date="2010-04" db="EMBL/GenBank/DDBJ databases">
        <authorList>
            <person name="Buell R."/>
            <person name="Hamilton J."/>
            <person name="Hostetler J."/>
        </authorList>
    </citation>
    <scope>NUCLEOTIDE SEQUENCE [LARGE SCALE GENOMIC DNA]</scope>
    <source>
        <strain evidence="12">DAOM:BR144</strain>
    </source>
</reference>
<proteinExistence type="predicted"/>
<dbReference type="PANTHER" id="PTHR10217">
    <property type="entry name" value="VOLTAGE AND LIGAND GATED POTASSIUM CHANNEL"/>
    <property type="match status" value="1"/>
</dbReference>
<keyword evidence="6 9" id="KW-0472">Membrane</keyword>
<evidence type="ECO:0000313" key="12">
    <source>
        <dbReference type="Proteomes" id="UP000019132"/>
    </source>
</evidence>
<dbReference type="GO" id="GO:0005249">
    <property type="term" value="F:voltage-gated potassium channel activity"/>
    <property type="evidence" value="ECO:0007669"/>
    <property type="project" value="TreeGrafter"/>
</dbReference>
<dbReference type="HOGENOM" id="CLU_392087_0_0_1"/>
<dbReference type="PROSITE" id="PS50042">
    <property type="entry name" value="CNMP_BINDING_3"/>
    <property type="match status" value="1"/>
</dbReference>
<dbReference type="GO" id="GO:0005886">
    <property type="term" value="C:plasma membrane"/>
    <property type="evidence" value="ECO:0007669"/>
    <property type="project" value="TreeGrafter"/>
</dbReference>
<dbReference type="Gene3D" id="1.10.287.630">
    <property type="entry name" value="Helix hairpin bin"/>
    <property type="match status" value="1"/>
</dbReference>
<evidence type="ECO:0000256" key="1">
    <source>
        <dbReference type="ARBA" id="ARBA00004141"/>
    </source>
</evidence>
<dbReference type="InParanoid" id="K3X0W8"/>
<evidence type="ECO:0000259" key="10">
    <source>
        <dbReference type="PROSITE" id="PS50042"/>
    </source>
</evidence>
<evidence type="ECO:0000256" key="4">
    <source>
        <dbReference type="ARBA" id="ARBA00022989"/>
    </source>
</evidence>
<dbReference type="InterPro" id="IPR000595">
    <property type="entry name" value="cNMP-bd_dom"/>
</dbReference>
<evidence type="ECO:0000256" key="2">
    <source>
        <dbReference type="ARBA" id="ARBA00022448"/>
    </source>
</evidence>
<dbReference type="AlphaFoldDB" id="K3X0W8"/>
<feature type="compositionally biased region" description="Polar residues" evidence="8">
    <location>
        <begin position="603"/>
        <end position="614"/>
    </location>
</feature>
<dbReference type="SUPFAM" id="SSF51206">
    <property type="entry name" value="cAMP-binding domain-like"/>
    <property type="match status" value="1"/>
</dbReference>
<keyword evidence="5" id="KW-0406">Ion transport</keyword>
<evidence type="ECO:0000256" key="7">
    <source>
        <dbReference type="SAM" id="Coils"/>
    </source>
</evidence>
<feature type="coiled-coil region" evidence="7">
    <location>
        <begin position="636"/>
        <end position="666"/>
    </location>
</feature>
<organism evidence="11 12">
    <name type="scientific">Globisporangium ultimum (strain ATCC 200006 / CBS 805.95 / DAOM BR144)</name>
    <name type="common">Pythium ultimum</name>
    <dbReference type="NCBI Taxonomy" id="431595"/>
    <lineage>
        <taxon>Eukaryota</taxon>
        <taxon>Sar</taxon>
        <taxon>Stramenopiles</taxon>
        <taxon>Oomycota</taxon>
        <taxon>Peronosporomycetes</taxon>
        <taxon>Pythiales</taxon>
        <taxon>Pythiaceae</taxon>
        <taxon>Globisporangium</taxon>
    </lineage>
</organism>
<keyword evidence="3 9" id="KW-0812">Transmembrane</keyword>
<evidence type="ECO:0000256" key="8">
    <source>
        <dbReference type="SAM" id="MobiDB-lite"/>
    </source>
</evidence>
<keyword evidence="7" id="KW-0175">Coiled coil</keyword>
<reference evidence="12" key="1">
    <citation type="journal article" date="2010" name="Genome Biol.">
        <title>Genome sequence of the necrotrophic plant pathogen Pythium ultimum reveals original pathogenicity mechanisms and effector repertoire.</title>
        <authorList>
            <person name="Levesque C.A."/>
            <person name="Brouwer H."/>
            <person name="Cano L."/>
            <person name="Hamilton J.P."/>
            <person name="Holt C."/>
            <person name="Huitema E."/>
            <person name="Raffaele S."/>
            <person name="Robideau G.P."/>
            <person name="Thines M."/>
            <person name="Win J."/>
            <person name="Zerillo M.M."/>
            <person name="Beakes G.W."/>
            <person name="Boore J.L."/>
            <person name="Busam D."/>
            <person name="Dumas B."/>
            <person name="Ferriera S."/>
            <person name="Fuerstenberg S.I."/>
            <person name="Gachon C.M."/>
            <person name="Gaulin E."/>
            <person name="Govers F."/>
            <person name="Grenville-Briggs L."/>
            <person name="Horner N."/>
            <person name="Hostetler J."/>
            <person name="Jiang R.H."/>
            <person name="Johnson J."/>
            <person name="Krajaejun T."/>
            <person name="Lin H."/>
            <person name="Meijer H.J."/>
            <person name="Moore B."/>
            <person name="Morris P."/>
            <person name="Phuntmart V."/>
            <person name="Puiu D."/>
            <person name="Shetty J."/>
            <person name="Stajich J.E."/>
            <person name="Tripathy S."/>
            <person name="Wawra S."/>
            <person name="van West P."/>
            <person name="Whitty B.R."/>
            <person name="Coutinho P.M."/>
            <person name="Henrissat B."/>
            <person name="Martin F."/>
            <person name="Thomas P.D."/>
            <person name="Tyler B.M."/>
            <person name="De Vries R.P."/>
            <person name="Kamoun S."/>
            <person name="Yandell M."/>
            <person name="Tisserat N."/>
            <person name="Buell C.R."/>
        </authorList>
    </citation>
    <scope>NUCLEOTIDE SEQUENCE</scope>
    <source>
        <strain evidence="12">DAOM:BR144</strain>
    </source>
</reference>
<dbReference type="Gene3D" id="2.60.120.10">
    <property type="entry name" value="Jelly Rolls"/>
    <property type="match status" value="1"/>
</dbReference>
<dbReference type="Pfam" id="PF00027">
    <property type="entry name" value="cNMP_binding"/>
    <property type="match status" value="1"/>
</dbReference>
<dbReference type="InterPro" id="IPR018490">
    <property type="entry name" value="cNMP-bd_dom_sf"/>
</dbReference>
<sequence>MVDERDRGLSKVVPAVGLKASRHGSVEILDDSLASVLTHQEREASVYSSTTLQLVKSRGRSSFGFATSKAEIVPASNRVSLKVAEQERKLRYSQSTLTYKYMLLPDSMVRYWWDLLMALVTIMLMWRIPYSISFSEDGKEAWYVFYKVTDAIYYLDIIANFRTGYVQDTDVIMDSRKVAVRYVKGWFFIDLIGSIPIEYFVGTNNSGIERKAIKASVKYLKVPKLFRIARIIKFVQYAYALQTFACYISVIHWVACLWADRIIDLAEYDDELTAYGESLYAAATLLLNISSVPVQRESAFMCAVLAVVGFMFNCLTLASVTTVVMGSSSRAVQYQDKVRAVMNDLKSLNIPVELRKSTKAYYETLWRMKNTSDRYEKAIYDDEDLSPALRSEIALYIHRSLITTVPLFQGCSDSCLACVVMKLKTQLYMRGDVVFHKGDPANSMMIISRGKVKVISPDNEAILAVLKQGCFFGEIGLLRNMTRSCTVVSATFCELKTLQRQDAEEVFDLYPQIYDRLFAESEKRRRDTSLRTSIYNVKVLDNAHAVDVSNVENQGEGGEHREPFIHGSSTAASSFTSAMGATASDADTISSSHRGKEKLVRGNSLQSEGSNQGGRSKLVRGNSFQSEESTVIHAELDSMSLSLQEIERLLESLKSAQTNLAKVHDRRLPIHQALSAAARSTTTGATVTFANPSQLFTPVGHLSRSPTPLLEGAPQPLHITKKSSKLDKLEREVGSRLDLYHPN</sequence>